<sequence>MDNFNSQYRPDRDNLVNHPRAPSLAGRFSMPIPSSLPVPSTTQQPFPNAMRIGGSPPFIPQPHPIPSSSSNPNGRYFEERYPSAEAAETLMDRSFHHPGDESLVLRSAEEGWIRDSRNRRSQSDRMLPPNSTQRALHIYEESRRSFDESVFPSPLSQSVDIPDVSDGMSMGTSRSPSAASSGYHDYGHVHLQSTSNVQHSVGPSFLHPSSSFQTQRAGSQQGTG</sequence>
<reference evidence="1" key="1">
    <citation type="submission" date="2022-07" db="EMBL/GenBank/DDBJ databases">
        <title>Genome Sequence of Phlebia brevispora.</title>
        <authorList>
            <person name="Buettner E."/>
        </authorList>
    </citation>
    <scope>NUCLEOTIDE SEQUENCE</scope>
    <source>
        <strain evidence="1">MPL23</strain>
    </source>
</reference>
<dbReference type="Proteomes" id="UP001148662">
    <property type="component" value="Unassembled WGS sequence"/>
</dbReference>
<evidence type="ECO:0000313" key="2">
    <source>
        <dbReference type="Proteomes" id="UP001148662"/>
    </source>
</evidence>
<keyword evidence="2" id="KW-1185">Reference proteome</keyword>
<accession>A0ACC1RHM8</accession>
<organism evidence="1 2">
    <name type="scientific">Phlebia brevispora</name>
    <dbReference type="NCBI Taxonomy" id="194682"/>
    <lineage>
        <taxon>Eukaryota</taxon>
        <taxon>Fungi</taxon>
        <taxon>Dikarya</taxon>
        <taxon>Basidiomycota</taxon>
        <taxon>Agaricomycotina</taxon>
        <taxon>Agaricomycetes</taxon>
        <taxon>Polyporales</taxon>
        <taxon>Meruliaceae</taxon>
        <taxon>Phlebia</taxon>
    </lineage>
</organism>
<name>A0ACC1RHM8_9APHY</name>
<comment type="caution">
    <text evidence="1">The sequence shown here is derived from an EMBL/GenBank/DDBJ whole genome shotgun (WGS) entry which is preliminary data.</text>
</comment>
<protein>
    <submittedName>
        <fullName evidence="1">Uncharacterized protein</fullName>
    </submittedName>
</protein>
<evidence type="ECO:0000313" key="1">
    <source>
        <dbReference type="EMBL" id="KAJ3518500.1"/>
    </source>
</evidence>
<dbReference type="EMBL" id="JANHOG010002956">
    <property type="protein sequence ID" value="KAJ3518500.1"/>
    <property type="molecule type" value="Genomic_DNA"/>
</dbReference>
<proteinExistence type="predicted"/>
<gene>
    <name evidence="1" type="ORF">NM688_g9430</name>
</gene>